<sequence>MPYEDAPGTPCAFNPCSVPGFCGRGRTCEMDNNCIHRCVCEENSDHVKCKETDDKTTTPQPFKCTFNPCSSPAFSCSGGRKCALGTFCMPECQCTDHSTHPSCAEENEGVTTTTLEPTTSHRETECSDDNPCINGKCMRSKTCVCDSGWEGATCNVSLCTKACDVTNLRGQSQQTCDSCNLDTTYNLWMNAPVSQALYAFTDIATKMEMKNSVSATQTH</sequence>
<feature type="disulfide bond" evidence="1">
    <location>
        <begin position="145"/>
        <end position="154"/>
    </location>
</feature>
<dbReference type="PROSITE" id="PS50026">
    <property type="entry name" value="EGF_3"/>
    <property type="match status" value="1"/>
</dbReference>
<dbReference type="Gene3D" id="2.10.25.10">
    <property type="entry name" value="Laminin"/>
    <property type="match status" value="1"/>
</dbReference>
<proteinExistence type="predicted"/>
<dbReference type="PROSITE" id="PS01186">
    <property type="entry name" value="EGF_2"/>
    <property type="match status" value="1"/>
</dbReference>
<evidence type="ECO:0000313" key="3">
    <source>
        <dbReference type="EMBL" id="KAH3696187.1"/>
    </source>
</evidence>
<feature type="domain" description="EGF-like" evidence="2">
    <location>
        <begin position="122"/>
        <end position="155"/>
    </location>
</feature>
<comment type="caution">
    <text evidence="3">The sequence shown here is derived from an EMBL/GenBank/DDBJ whole genome shotgun (WGS) entry which is preliminary data.</text>
</comment>
<dbReference type="AlphaFoldDB" id="A0A9D4BIH2"/>
<evidence type="ECO:0000256" key="1">
    <source>
        <dbReference type="PROSITE-ProRule" id="PRU00076"/>
    </source>
</evidence>
<keyword evidence="4" id="KW-1185">Reference proteome</keyword>
<dbReference type="EMBL" id="JAIWYP010000016">
    <property type="protein sequence ID" value="KAH3696187.1"/>
    <property type="molecule type" value="Genomic_DNA"/>
</dbReference>
<evidence type="ECO:0000313" key="4">
    <source>
        <dbReference type="Proteomes" id="UP000828390"/>
    </source>
</evidence>
<organism evidence="3 4">
    <name type="scientific">Dreissena polymorpha</name>
    <name type="common">Zebra mussel</name>
    <name type="synonym">Mytilus polymorpha</name>
    <dbReference type="NCBI Taxonomy" id="45954"/>
    <lineage>
        <taxon>Eukaryota</taxon>
        <taxon>Metazoa</taxon>
        <taxon>Spiralia</taxon>
        <taxon>Lophotrochozoa</taxon>
        <taxon>Mollusca</taxon>
        <taxon>Bivalvia</taxon>
        <taxon>Autobranchia</taxon>
        <taxon>Heteroconchia</taxon>
        <taxon>Euheterodonta</taxon>
        <taxon>Imparidentia</taxon>
        <taxon>Neoheterodontei</taxon>
        <taxon>Myida</taxon>
        <taxon>Dreissenoidea</taxon>
        <taxon>Dreissenidae</taxon>
        <taxon>Dreissena</taxon>
    </lineage>
</organism>
<reference evidence="3" key="2">
    <citation type="submission" date="2020-11" db="EMBL/GenBank/DDBJ databases">
        <authorList>
            <person name="McCartney M.A."/>
            <person name="Auch B."/>
            <person name="Kono T."/>
            <person name="Mallez S."/>
            <person name="Becker A."/>
            <person name="Gohl D.M."/>
            <person name="Silverstein K.A.T."/>
            <person name="Koren S."/>
            <person name="Bechman K.B."/>
            <person name="Herman A."/>
            <person name="Abrahante J.E."/>
            <person name="Garbe J."/>
        </authorList>
    </citation>
    <scope>NUCLEOTIDE SEQUENCE</scope>
    <source>
        <strain evidence="3">Duluth1</strain>
        <tissue evidence="3">Whole animal</tissue>
    </source>
</reference>
<name>A0A9D4BIH2_DREPO</name>
<accession>A0A9D4BIH2</accession>
<dbReference type="Proteomes" id="UP000828390">
    <property type="component" value="Unassembled WGS sequence"/>
</dbReference>
<gene>
    <name evidence="3" type="ORF">DPMN_083652</name>
</gene>
<keyword evidence="1" id="KW-0245">EGF-like domain</keyword>
<dbReference type="PROSITE" id="PS00022">
    <property type="entry name" value="EGF_1"/>
    <property type="match status" value="1"/>
</dbReference>
<keyword evidence="1" id="KW-1015">Disulfide bond</keyword>
<dbReference type="InterPro" id="IPR000742">
    <property type="entry name" value="EGF"/>
</dbReference>
<comment type="caution">
    <text evidence="1">Lacks conserved residue(s) required for the propagation of feature annotation.</text>
</comment>
<reference evidence="3" key="1">
    <citation type="journal article" date="2019" name="bioRxiv">
        <title>The Genome of the Zebra Mussel, Dreissena polymorpha: A Resource for Invasive Species Research.</title>
        <authorList>
            <person name="McCartney M.A."/>
            <person name="Auch B."/>
            <person name="Kono T."/>
            <person name="Mallez S."/>
            <person name="Zhang Y."/>
            <person name="Obille A."/>
            <person name="Becker A."/>
            <person name="Abrahante J.E."/>
            <person name="Garbe J."/>
            <person name="Badalamenti J.P."/>
            <person name="Herman A."/>
            <person name="Mangelson H."/>
            <person name="Liachko I."/>
            <person name="Sullivan S."/>
            <person name="Sone E.D."/>
            <person name="Koren S."/>
            <person name="Silverstein K.A.T."/>
            <person name="Beckman K.B."/>
            <person name="Gohl D.M."/>
        </authorList>
    </citation>
    <scope>NUCLEOTIDE SEQUENCE</scope>
    <source>
        <strain evidence="3">Duluth1</strain>
        <tissue evidence="3">Whole animal</tissue>
    </source>
</reference>
<dbReference type="SMART" id="SM00181">
    <property type="entry name" value="EGF"/>
    <property type="match status" value="1"/>
</dbReference>
<protein>
    <recommendedName>
        <fullName evidence="2">EGF-like domain-containing protein</fullName>
    </recommendedName>
</protein>
<evidence type="ECO:0000259" key="2">
    <source>
        <dbReference type="PROSITE" id="PS50026"/>
    </source>
</evidence>